<name>A0A6C2YLY9_9BACT</name>
<dbReference type="GO" id="GO:0016020">
    <property type="term" value="C:membrane"/>
    <property type="evidence" value="ECO:0007669"/>
    <property type="project" value="TreeGrafter"/>
</dbReference>
<dbReference type="InterPro" id="IPR029058">
    <property type="entry name" value="AB_hydrolase_fold"/>
</dbReference>
<keyword evidence="1 3" id="KW-0378">Hydrolase</keyword>
<dbReference type="Gene3D" id="3.40.50.1820">
    <property type="entry name" value="alpha/beta hydrolase"/>
    <property type="match status" value="1"/>
</dbReference>
<keyword evidence="3" id="KW-0012">Acyltransferase</keyword>
<dbReference type="InterPro" id="IPR000073">
    <property type="entry name" value="AB_hydrolase_1"/>
</dbReference>
<evidence type="ECO:0000313" key="3">
    <source>
        <dbReference type="EMBL" id="VIP02331.1"/>
    </source>
</evidence>
<gene>
    <name evidence="3" type="ORF">GMBLW1_16290</name>
</gene>
<dbReference type="GO" id="GO:0016746">
    <property type="term" value="F:acyltransferase activity"/>
    <property type="evidence" value="ECO:0007669"/>
    <property type="project" value="UniProtKB-KW"/>
</dbReference>
<dbReference type="PANTHER" id="PTHR43798:SF31">
    <property type="entry name" value="AB HYDROLASE SUPERFAMILY PROTEIN YCLE"/>
    <property type="match status" value="1"/>
</dbReference>
<keyword evidence="4" id="KW-1185">Reference proteome</keyword>
<keyword evidence="3" id="KW-0808">Transferase</keyword>
<dbReference type="EMBL" id="LR593887">
    <property type="protein sequence ID" value="VTS01079.1"/>
    <property type="molecule type" value="Genomic_DNA"/>
</dbReference>
<protein>
    <recommendedName>
        <fullName evidence="2">AB hydrolase-1 domain-containing protein</fullName>
    </recommendedName>
</protein>
<dbReference type="SUPFAM" id="SSF53474">
    <property type="entry name" value="alpha/beta-Hydrolases"/>
    <property type="match status" value="1"/>
</dbReference>
<dbReference type="InParanoid" id="A0A6C2YLY9"/>
<dbReference type="RefSeq" id="WP_162657515.1">
    <property type="nucleotide sequence ID" value="NZ_LR593887.1"/>
</dbReference>
<evidence type="ECO:0000313" key="4">
    <source>
        <dbReference type="Proteomes" id="UP000464378"/>
    </source>
</evidence>
<dbReference type="PANTHER" id="PTHR43798">
    <property type="entry name" value="MONOACYLGLYCEROL LIPASE"/>
    <property type="match status" value="1"/>
</dbReference>
<evidence type="ECO:0000259" key="2">
    <source>
        <dbReference type="Pfam" id="PF00561"/>
    </source>
</evidence>
<dbReference type="AlphaFoldDB" id="A0A6C2YLY9"/>
<evidence type="ECO:0000256" key="1">
    <source>
        <dbReference type="ARBA" id="ARBA00022801"/>
    </source>
</evidence>
<dbReference type="InterPro" id="IPR050266">
    <property type="entry name" value="AB_hydrolase_sf"/>
</dbReference>
<dbReference type="GO" id="GO:0016787">
    <property type="term" value="F:hydrolase activity"/>
    <property type="evidence" value="ECO:0007669"/>
    <property type="project" value="UniProtKB-KW"/>
</dbReference>
<feature type="domain" description="AB hydrolase-1" evidence="2">
    <location>
        <begin position="46"/>
        <end position="273"/>
    </location>
</feature>
<sequence>MSDFRPEVEPDSLAAAVRACQQMARKGVVDTGRYRLRYLAWGDSGPAIVFIHGLSDSAISFAGVMAALRDRYRCIAYELPDGKADGAPLIRYQHTDLVSDLLALMDELAIDRASILGSSFGSTVALRALAEAPKRFPVGMLQGGFAYRPLHPLERLAAQIARYLPWRMRDLPMIEQSQQFVDWPTFRNGSPEAWNLFRVSSRTPRAESVARRALLLHSNDLRPLLPRIQQPVLMIRGEADRVIPPEVEATALDALPNVTQTMMPGCGHYPQYLQPRQMADAMHAFLVAHAGILSTGATR</sequence>
<accession>A0A6C2YLY9</accession>
<dbReference type="EMBL" id="LR586016">
    <property type="protein sequence ID" value="VIP02331.1"/>
    <property type="molecule type" value="Genomic_DNA"/>
</dbReference>
<dbReference type="KEGG" id="tim:GMBLW1_16290"/>
<dbReference type="Pfam" id="PF00561">
    <property type="entry name" value="Abhydrolase_1"/>
    <property type="match status" value="1"/>
</dbReference>
<dbReference type="Proteomes" id="UP000464378">
    <property type="component" value="Chromosome"/>
</dbReference>
<proteinExistence type="predicted"/>
<organism evidence="3">
    <name type="scientific">Tuwongella immobilis</name>
    <dbReference type="NCBI Taxonomy" id="692036"/>
    <lineage>
        <taxon>Bacteria</taxon>
        <taxon>Pseudomonadati</taxon>
        <taxon>Planctomycetota</taxon>
        <taxon>Planctomycetia</taxon>
        <taxon>Gemmatales</taxon>
        <taxon>Gemmataceae</taxon>
        <taxon>Tuwongella</taxon>
    </lineage>
</organism>
<reference evidence="3" key="1">
    <citation type="submission" date="2019-04" db="EMBL/GenBank/DDBJ databases">
        <authorList>
            <consortium name="Science for Life Laboratories"/>
        </authorList>
    </citation>
    <scope>NUCLEOTIDE SEQUENCE</scope>
    <source>
        <strain evidence="3">MBLW1</strain>
    </source>
</reference>